<comment type="caution">
    <text evidence="2">The sequence shown here is derived from an EMBL/GenBank/DDBJ whole genome shotgun (WGS) entry which is preliminary data.</text>
</comment>
<feature type="region of interest" description="Disordered" evidence="1">
    <location>
        <begin position="149"/>
        <end position="199"/>
    </location>
</feature>
<accession>A0AAV2H2X3</accession>
<dbReference type="AlphaFoldDB" id="A0AAV2H2X3"/>
<organism evidence="2 3">
    <name type="scientific">Lymnaea stagnalis</name>
    <name type="common">Great pond snail</name>
    <name type="synonym">Helix stagnalis</name>
    <dbReference type="NCBI Taxonomy" id="6523"/>
    <lineage>
        <taxon>Eukaryota</taxon>
        <taxon>Metazoa</taxon>
        <taxon>Spiralia</taxon>
        <taxon>Lophotrochozoa</taxon>
        <taxon>Mollusca</taxon>
        <taxon>Gastropoda</taxon>
        <taxon>Heterobranchia</taxon>
        <taxon>Euthyneura</taxon>
        <taxon>Panpulmonata</taxon>
        <taxon>Hygrophila</taxon>
        <taxon>Lymnaeoidea</taxon>
        <taxon>Lymnaeidae</taxon>
        <taxon>Lymnaea</taxon>
    </lineage>
</organism>
<reference evidence="2 3" key="1">
    <citation type="submission" date="2024-04" db="EMBL/GenBank/DDBJ databases">
        <authorList>
            <consortium name="Genoscope - CEA"/>
            <person name="William W."/>
        </authorList>
    </citation>
    <scope>NUCLEOTIDE SEQUENCE [LARGE SCALE GENOMIC DNA]</scope>
</reference>
<evidence type="ECO:0000313" key="2">
    <source>
        <dbReference type="EMBL" id="CAL1527137.1"/>
    </source>
</evidence>
<sequence>MKQTSIAGPPNLKYERKNIHDLNESDADGASQCSELFFRGKRENVNIQSLTKKMPERGDKYGNALLKNGRSNSSTMDANTIGGNTCIVNTYQAGKDFSEASSGSFKKCLNESLHSSSSVHCEKITSFNKPSVSMTTEDFKKPRTSLMTREGFNKPSMSLMTREERLRKQKEKQEKFQQSLHHKQLCNSPSTSQGGEPEQ</sequence>
<dbReference type="Proteomes" id="UP001497497">
    <property type="component" value="Unassembled WGS sequence"/>
</dbReference>
<proteinExistence type="predicted"/>
<feature type="compositionally biased region" description="Polar residues" evidence="1">
    <location>
        <begin position="185"/>
        <end position="199"/>
    </location>
</feature>
<gene>
    <name evidence="2" type="ORF">GSLYS_00001314001</name>
</gene>
<evidence type="ECO:0000256" key="1">
    <source>
        <dbReference type="SAM" id="MobiDB-lite"/>
    </source>
</evidence>
<name>A0AAV2H2X3_LYMST</name>
<dbReference type="EMBL" id="CAXITT010000012">
    <property type="protein sequence ID" value="CAL1527137.1"/>
    <property type="molecule type" value="Genomic_DNA"/>
</dbReference>
<protein>
    <submittedName>
        <fullName evidence="2">Uncharacterized protein</fullName>
    </submittedName>
</protein>
<feature type="non-terminal residue" evidence="2">
    <location>
        <position position="199"/>
    </location>
</feature>
<evidence type="ECO:0000313" key="3">
    <source>
        <dbReference type="Proteomes" id="UP001497497"/>
    </source>
</evidence>
<feature type="compositionally biased region" description="Basic and acidic residues" evidence="1">
    <location>
        <begin position="161"/>
        <end position="175"/>
    </location>
</feature>
<keyword evidence="3" id="KW-1185">Reference proteome</keyword>